<evidence type="ECO:0000313" key="2">
    <source>
        <dbReference type="Proteomes" id="UP000070449"/>
    </source>
</evidence>
<protein>
    <submittedName>
        <fullName evidence="1">Uncharacterized protein</fullName>
    </submittedName>
</protein>
<gene>
    <name evidence="1" type="ORF">UZ20_WS6002000715</name>
</gene>
<name>A0A136KH01_9BACT</name>
<accession>A0A136KH01</accession>
<dbReference type="AlphaFoldDB" id="A0A136KH01"/>
<comment type="caution">
    <text evidence="1">The sequence shown here is derived from an EMBL/GenBank/DDBJ whole genome shotgun (WGS) entry which is preliminary data.</text>
</comment>
<organism evidence="1 2">
    <name type="scientific">candidate division WS6 bacterium OLB21</name>
    <dbReference type="NCBI Taxonomy" id="1617427"/>
    <lineage>
        <taxon>Bacteria</taxon>
        <taxon>Candidatus Dojkabacteria</taxon>
    </lineage>
</organism>
<proteinExistence type="predicted"/>
<dbReference type="EMBL" id="JYPD01000022">
    <property type="protein sequence ID" value="KXK08711.1"/>
    <property type="molecule type" value="Genomic_DNA"/>
</dbReference>
<dbReference type="Proteomes" id="UP000070449">
    <property type="component" value="Unassembled WGS sequence"/>
</dbReference>
<dbReference type="STRING" id="1617427.UZ20_WS6002000715"/>
<evidence type="ECO:0000313" key="1">
    <source>
        <dbReference type="EMBL" id="KXK08711.1"/>
    </source>
</evidence>
<sequence length="118" mass="13383">MEVVEAVRVVNMSAMVNMFSNVFDTGSSSTYYYSLNWSETLNENTDIVFQVRSGTSSNLSSVAFVGPDGTNSTFFTNYNGEYLPQIIQNKRYVQYKAILTSDRIFTPILESVRINYEP</sequence>
<reference evidence="1 2" key="1">
    <citation type="submission" date="2015-02" db="EMBL/GenBank/DDBJ databases">
        <title>Improved understanding of the partial-nitritation anammox process through 23 genomes representing the majority of the microbial community.</title>
        <authorList>
            <person name="Speth D.R."/>
            <person name="In T Zandt M."/>
            <person name="Guerrero Cruz S."/>
            <person name="Jetten M.S."/>
            <person name="Dutilh B.E."/>
        </authorList>
    </citation>
    <scope>NUCLEOTIDE SEQUENCE [LARGE SCALE GENOMIC DNA]</scope>
    <source>
        <strain evidence="1">OLB21</strain>
    </source>
</reference>